<gene>
    <name evidence="3" type="ORF">Psuf_005760</name>
</gene>
<dbReference type="Proteomes" id="UP000503011">
    <property type="component" value="Chromosome"/>
</dbReference>
<dbReference type="AlphaFoldDB" id="A0A6F8YB60"/>
<dbReference type="Pfam" id="PF14200">
    <property type="entry name" value="RicinB_lectin_2"/>
    <property type="match status" value="2"/>
</dbReference>
<dbReference type="PROSITE" id="PS50231">
    <property type="entry name" value="RICIN_B_LECTIN"/>
    <property type="match status" value="1"/>
</dbReference>
<evidence type="ECO:0000313" key="3">
    <source>
        <dbReference type="EMBL" id="BCB83263.1"/>
    </source>
</evidence>
<evidence type="ECO:0000313" key="4">
    <source>
        <dbReference type="Proteomes" id="UP000503011"/>
    </source>
</evidence>
<organism evidence="3 4">
    <name type="scientific">Phytohabitans suffuscus</name>
    <dbReference type="NCBI Taxonomy" id="624315"/>
    <lineage>
        <taxon>Bacteria</taxon>
        <taxon>Bacillati</taxon>
        <taxon>Actinomycetota</taxon>
        <taxon>Actinomycetes</taxon>
        <taxon>Micromonosporales</taxon>
        <taxon>Micromonosporaceae</taxon>
    </lineage>
</organism>
<evidence type="ECO:0000259" key="2">
    <source>
        <dbReference type="SMART" id="SM00458"/>
    </source>
</evidence>
<dbReference type="SMART" id="SM00458">
    <property type="entry name" value="RICIN"/>
    <property type="match status" value="1"/>
</dbReference>
<reference evidence="3 4" key="2">
    <citation type="submission" date="2020-03" db="EMBL/GenBank/DDBJ databases">
        <authorList>
            <person name="Ichikawa N."/>
            <person name="Kimura A."/>
            <person name="Kitahashi Y."/>
            <person name="Uohara A."/>
        </authorList>
    </citation>
    <scope>NUCLEOTIDE SEQUENCE [LARGE SCALE GENOMIC DNA]</scope>
    <source>
        <strain evidence="3 4">NBRC 105367</strain>
    </source>
</reference>
<dbReference type="CDD" id="cd08983">
    <property type="entry name" value="GH43_Bt3655-like"/>
    <property type="match status" value="1"/>
</dbReference>
<dbReference type="InterPro" id="IPR035992">
    <property type="entry name" value="Ricin_B-like_lectins"/>
</dbReference>
<keyword evidence="4" id="KW-1185">Reference proteome</keyword>
<dbReference type="SUPFAM" id="SSF50370">
    <property type="entry name" value="Ricin B-like lectins"/>
    <property type="match status" value="1"/>
</dbReference>
<feature type="domain" description="Ricin B lectin" evidence="2">
    <location>
        <begin position="304"/>
        <end position="439"/>
    </location>
</feature>
<proteinExistence type="predicted"/>
<dbReference type="Gene3D" id="2.80.10.50">
    <property type="match status" value="3"/>
</dbReference>
<dbReference type="Gene3D" id="2.115.10.20">
    <property type="entry name" value="Glycosyl hydrolase domain, family 43"/>
    <property type="match status" value="1"/>
</dbReference>
<accession>A0A6F8YB60</accession>
<feature type="chain" id="PRO_5026220724" description="Ricin B lectin domain-containing protein" evidence="1">
    <location>
        <begin position="40"/>
        <end position="441"/>
    </location>
</feature>
<sequence>MELAVRRQVDRIGQWVARLTVALLVVAASALALATPASAATTYVYTTFKGDGAADQELWVYQSTNATSFGVLADTNYRGPTGVLRDPSVTYYNGRYYIAHTVQSWTTNSTYFNIASSPDLVTWTHVASVNSGIADTRFVWAPEFFVEGNTVRVIASVAQTTCSNCFRPYVYTAQNSTLTSWSGPAQMGGLGTNYIDTFVVRSGNTYHAFVKNETSKYIEHWTSTSTLTSGWTSRGALWSSGYEGPAVVQLENGSWRIYVDRYTNGGIWTATSSDLNTWSGLSSVSCAGCRHGTVLAVPSSSTGERYRVTARHSGKVIDVIEASTADNAEVKQWGWNGGTNQTWAFQDVGGGYVRIVNQNSGKCLDVAGASTADRANIIQYTCNSATNQQWQWRPIGSYFQLVARHSGKCLDVVSAGTADGSDIQQYTCGSQDNQQWSRTPV</sequence>
<dbReference type="InterPro" id="IPR000772">
    <property type="entry name" value="Ricin_B_lectin"/>
</dbReference>
<dbReference type="KEGG" id="psuu:Psuf_005760"/>
<evidence type="ECO:0000256" key="1">
    <source>
        <dbReference type="SAM" id="SignalP"/>
    </source>
</evidence>
<dbReference type="EMBL" id="AP022871">
    <property type="protein sequence ID" value="BCB83263.1"/>
    <property type="molecule type" value="Genomic_DNA"/>
</dbReference>
<keyword evidence="1" id="KW-0732">Signal</keyword>
<dbReference type="SUPFAM" id="SSF75005">
    <property type="entry name" value="Arabinanase/levansucrase/invertase"/>
    <property type="match status" value="1"/>
</dbReference>
<reference evidence="3 4" key="1">
    <citation type="submission" date="2020-03" db="EMBL/GenBank/DDBJ databases">
        <title>Whole genome shotgun sequence of Phytohabitans suffuscus NBRC 105367.</title>
        <authorList>
            <person name="Komaki H."/>
            <person name="Tamura T."/>
        </authorList>
    </citation>
    <scope>NUCLEOTIDE SEQUENCE [LARGE SCALE GENOMIC DNA]</scope>
    <source>
        <strain evidence="3 4">NBRC 105367</strain>
    </source>
</reference>
<dbReference type="InterPro" id="IPR023296">
    <property type="entry name" value="Glyco_hydro_beta-prop_sf"/>
</dbReference>
<protein>
    <recommendedName>
        <fullName evidence="2">Ricin B lectin domain-containing protein</fullName>
    </recommendedName>
</protein>
<name>A0A6F8YB60_9ACTN</name>
<dbReference type="CDD" id="cd23458">
    <property type="entry name" value="beta-trefoil_Ricin_AgaB34-like"/>
    <property type="match status" value="1"/>
</dbReference>
<dbReference type="RefSeq" id="WP_232074504.1">
    <property type="nucleotide sequence ID" value="NZ_AP022871.1"/>
</dbReference>
<feature type="signal peptide" evidence="1">
    <location>
        <begin position="1"/>
        <end position="39"/>
    </location>
</feature>